<feature type="region of interest" description="Disordered" evidence="3">
    <location>
        <begin position="1"/>
        <end position="51"/>
    </location>
</feature>
<dbReference type="STRING" id="195883.A0A482X4A0"/>
<keyword evidence="1 2" id="KW-0694">RNA-binding</keyword>
<dbReference type="InterPro" id="IPR035979">
    <property type="entry name" value="RBD_domain_sf"/>
</dbReference>
<sequence length="135" mass="15498">MGEPDIKREKDDERSSNRDKARRGDRQNNRSNAGGGGGGGRERSRDRKGSAGDRRVYISNIAYEYSWQELKDLFRKEVGDVSFVKLFVDENDKPRGCGIVEFDTAELAKKAVQRMHRYTLKDRKLVVKEIENGLF</sequence>
<feature type="compositionally biased region" description="Basic and acidic residues" evidence="3">
    <location>
        <begin position="40"/>
        <end position="51"/>
    </location>
</feature>
<dbReference type="GO" id="GO:0005634">
    <property type="term" value="C:nucleus"/>
    <property type="evidence" value="ECO:0007669"/>
    <property type="project" value="TreeGrafter"/>
</dbReference>
<dbReference type="Gene3D" id="3.30.70.330">
    <property type="match status" value="1"/>
</dbReference>
<organism evidence="5 6">
    <name type="scientific">Laodelphax striatellus</name>
    <name type="common">Small brown planthopper</name>
    <name type="synonym">Delphax striatella</name>
    <dbReference type="NCBI Taxonomy" id="195883"/>
    <lineage>
        <taxon>Eukaryota</taxon>
        <taxon>Metazoa</taxon>
        <taxon>Ecdysozoa</taxon>
        <taxon>Arthropoda</taxon>
        <taxon>Hexapoda</taxon>
        <taxon>Insecta</taxon>
        <taxon>Pterygota</taxon>
        <taxon>Neoptera</taxon>
        <taxon>Paraneoptera</taxon>
        <taxon>Hemiptera</taxon>
        <taxon>Auchenorrhyncha</taxon>
        <taxon>Fulgoroidea</taxon>
        <taxon>Delphacidae</taxon>
        <taxon>Criomorphinae</taxon>
        <taxon>Laodelphax</taxon>
    </lineage>
</organism>
<evidence type="ECO:0000259" key="4">
    <source>
        <dbReference type="PROSITE" id="PS50102"/>
    </source>
</evidence>
<dbReference type="EMBL" id="QKKF02018245">
    <property type="protein sequence ID" value="RZF40426.1"/>
    <property type="molecule type" value="Genomic_DNA"/>
</dbReference>
<comment type="caution">
    <text evidence="5">The sequence shown here is derived from an EMBL/GenBank/DDBJ whole genome shotgun (WGS) entry which is preliminary data.</text>
</comment>
<dbReference type="PROSITE" id="PS50102">
    <property type="entry name" value="RRM"/>
    <property type="match status" value="1"/>
</dbReference>
<dbReference type="Proteomes" id="UP000291343">
    <property type="component" value="Unassembled WGS sequence"/>
</dbReference>
<dbReference type="AlphaFoldDB" id="A0A482X4A0"/>
<accession>A0A482X4A0</accession>
<feature type="compositionally biased region" description="Basic and acidic residues" evidence="3">
    <location>
        <begin position="1"/>
        <end position="28"/>
    </location>
</feature>
<dbReference type="GO" id="GO:0005737">
    <property type="term" value="C:cytoplasm"/>
    <property type="evidence" value="ECO:0007669"/>
    <property type="project" value="TreeGrafter"/>
</dbReference>
<proteinExistence type="predicted"/>
<protein>
    <recommendedName>
        <fullName evidence="4">RRM domain-containing protein</fullName>
    </recommendedName>
</protein>
<name>A0A482X4A0_LAOST</name>
<dbReference type="Pfam" id="PF00076">
    <property type="entry name" value="RRM_1"/>
    <property type="match status" value="1"/>
</dbReference>
<gene>
    <name evidence="5" type="ORF">LSTR_LSTR011196</name>
</gene>
<dbReference type="PROSITE" id="PS50890">
    <property type="entry name" value="PUA"/>
    <property type="match status" value="1"/>
</dbReference>
<dbReference type="InterPro" id="IPR050374">
    <property type="entry name" value="RRT5_SRSF_SR"/>
</dbReference>
<evidence type="ECO:0000256" key="2">
    <source>
        <dbReference type="PROSITE-ProRule" id="PRU00176"/>
    </source>
</evidence>
<dbReference type="SMR" id="A0A482X4A0"/>
<dbReference type="InParanoid" id="A0A482X4A0"/>
<dbReference type="InterPro" id="IPR000504">
    <property type="entry name" value="RRM_dom"/>
</dbReference>
<keyword evidence="6" id="KW-1185">Reference proteome</keyword>
<evidence type="ECO:0000313" key="5">
    <source>
        <dbReference type="EMBL" id="RZF40426.1"/>
    </source>
</evidence>
<dbReference type="SMART" id="SM00360">
    <property type="entry name" value="RRM"/>
    <property type="match status" value="1"/>
</dbReference>
<evidence type="ECO:0000256" key="1">
    <source>
        <dbReference type="ARBA" id="ARBA00022884"/>
    </source>
</evidence>
<dbReference type="GO" id="GO:0003729">
    <property type="term" value="F:mRNA binding"/>
    <property type="evidence" value="ECO:0007669"/>
    <property type="project" value="TreeGrafter"/>
</dbReference>
<feature type="domain" description="RRM" evidence="4">
    <location>
        <begin position="54"/>
        <end position="132"/>
    </location>
</feature>
<evidence type="ECO:0000313" key="6">
    <source>
        <dbReference type="Proteomes" id="UP000291343"/>
    </source>
</evidence>
<dbReference type="OrthoDB" id="610462at2759"/>
<reference evidence="5 6" key="1">
    <citation type="journal article" date="2017" name="Gigascience">
        <title>Genome sequence of the small brown planthopper, Laodelphax striatellus.</title>
        <authorList>
            <person name="Zhu J."/>
            <person name="Jiang F."/>
            <person name="Wang X."/>
            <person name="Yang P."/>
            <person name="Bao Y."/>
            <person name="Zhao W."/>
            <person name="Wang W."/>
            <person name="Lu H."/>
            <person name="Wang Q."/>
            <person name="Cui N."/>
            <person name="Li J."/>
            <person name="Chen X."/>
            <person name="Luo L."/>
            <person name="Yu J."/>
            <person name="Kang L."/>
            <person name="Cui F."/>
        </authorList>
    </citation>
    <scope>NUCLEOTIDE SEQUENCE [LARGE SCALE GENOMIC DNA]</scope>
    <source>
        <strain evidence="5">Lst14</strain>
    </source>
</reference>
<dbReference type="InterPro" id="IPR012677">
    <property type="entry name" value="Nucleotide-bd_a/b_plait_sf"/>
</dbReference>
<dbReference type="SUPFAM" id="SSF54928">
    <property type="entry name" value="RNA-binding domain, RBD"/>
    <property type="match status" value="1"/>
</dbReference>
<dbReference type="PANTHER" id="PTHR23003">
    <property type="entry name" value="RNA RECOGNITION MOTIF RRM DOMAIN CONTAINING PROTEIN"/>
    <property type="match status" value="1"/>
</dbReference>
<evidence type="ECO:0000256" key="3">
    <source>
        <dbReference type="SAM" id="MobiDB-lite"/>
    </source>
</evidence>